<organism evidence="1 2">
    <name type="scientific">Racocetra persica</name>
    <dbReference type="NCBI Taxonomy" id="160502"/>
    <lineage>
        <taxon>Eukaryota</taxon>
        <taxon>Fungi</taxon>
        <taxon>Fungi incertae sedis</taxon>
        <taxon>Mucoromycota</taxon>
        <taxon>Glomeromycotina</taxon>
        <taxon>Glomeromycetes</taxon>
        <taxon>Diversisporales</taxon>
        <taxon>Gigasporaceae</taxon>
        <taxon>Racocetra</taxon>
    </lineage>
</organism>
<protein>
    <submittedName>
        <fullName evidence="1">35963_t:CDS:1</fullName>
    </submittedName>
</protein>
<evidence type="ECO:0000313" key="2">
    <source>
        <dbReference type="Proteomes" id="UP000789920"/>
    </source>
</evidence>
<sequence length="45" mass="5148">NSTTMTLIQGLITDTFKQNLKAITLTENKMKPNAKQYTIKHRKIA</sequence>
<dbReference type="EMBL" id="CAJVQC010164406">
    <property type="protein sequence ID" value="CAG8849220.1"/>
    <property type="molecule type" value="Genomic_DNA"/>
</dbReference>
<proteinExistence type="predicted"/>
<reference evidence="1" key="1">
    <citation type="submission" date="2021-06" db="EMBL/GenBank/DDBJ databases">
        <authorList>
            <person name="Kallberg Y."/>
            <person name="Tangrot J."/>
            <person name="Rosling A."/>
        </authorList>
    </citation>
    <scope>NUCLEOTIDE SEQUENCE</scope>
    <source>
        <strain evidence="1">MA461A</strain>
    </source>
</reference>
<evidence type="ECO:0000313" key="1">
    <source>
        <dbReference type="EMBL" id="CAG8849220.1"/>
    </source>
</evidence>
<feature type="non-terminal residue" evidence="1">
    <location>
        <position position="45"/>
    </location>
</feature>
<keyword evidence="2" id="KW-1185">Reference proteome</keyword>
<feature type="non-terminal residue" evidence="1">
    <location>
        <position position="1"/>
    </location>
</feature>
<gene>
    <name evidence="1" type="ORF">RPERSI_LOCUS35492</name>
</gene>
<dbReference type="Proteomes" id="UP000789920">
    <property type="component" value="Unassembled WGS sequence"/>
</dbReference>
<name>A0ACA9SWW5_9GLOM</name>
<accession>A0ACA9SWW5</accession>
<comment type="caution">
    <text evidence="1">The sequence shown here is derived from an EMBL/GenBank/DDBJ whole genome shotgun (WGS) entry which is preliminary data.</text>
</comment>